<dbReference type="Proteomes" id="UP000187429">
    <property type="component" value="Unassembled WGS sequence"/>
</dbReference>
<protein>
    <submittedName>
        <fullName evidence="1">Uncharacterized protein</fullName>
    </submittedName>
</protein>
<sequence length="84" mass="10250">MEKKLPKVYNFYRLEIWNTNRARVETALSEINIPGEVLFNLWKYDLQQKITMDINHTKKREYWLAIRTKWFSIEPGEKLVFNNS</sequence>
<reference evidence="2" key="1">
    <citation type="submission" date="2017-01" db="EMBL/GenBank/DDBJ databases">
        <authorList>
            <person name="Wang Y."/>
            <person name="White M."/>
            <person name="Kvist S."/>
            <person name="Moncalvo J.-M."/>
        </authorList>
    </citation>
    <scope>NUCLEOTIDE SEQUENCE [LARGE SCALE GENOMIC DNA]</scope>
    <source>
        <strain evidence="2">ID-206-W2</strain>
    </source>
</reference>
<comment type="caution">
    <text evidence="1">The sequence shown here is derived from an EMBL/GenBank/DDBJ whole genome shotgun (WGS) entry which is preliminary data.</text>
</comment>
<keyword evidence="2" id="KW-1185">Reference proteome</keyword>
<dbReference type="AlphaFoldDB" id="A0A1R1YPK7"/>
<accession>A0A1R1YPK7</accession>
<gene>
    <name evidence="1" type="ORF">AYI69_g1659</name>
</gene>
<evidence type="ECO:0000313" key="1">
    <source>
        <dbReference type="EMBL" id="OMJ28847.1"/>
    </source>
</evidence>
<proteinExistence type="predicted"/>
<name>A0A1R1YPK7_9FUNG</name>
<dbReference type="OrthoDB" id="5522521at2759"/>
<dbReference type="EMBL" id="LSSM01000456">
    <property type="protein sequence ID" value="OMJ28847.1"/>
    <property type="molecule type" value="Genomic_DNA"/>
</dbReference>
<organism evidence="1 2">
    <name type="scientific">Smittium culicis</name>
    <dbReference type="NCBI Taxonomy" id="133412"/>
    <lineage>
        <taxon>Eukaryota</taxon>
        <taxon>Fungi</taxon>
        <taxon>Fungi incertae sedis</taxon>
        <taxon>Zoopagomycota</taxon>
        <taxon>Kickxellomycotina</taxon>
        <taxon>Harpellomycetes</taxon>
        <taxon>Harpellales</taxon>
        <taxon>Legeriomycetaceae</taxon>
        <taxon>Smittium</taxon>
    </lineage>
</organism>
<evidence type="ECO:0000313" key="2">
    <source>
        <dbReference type="Proteomes" id="UP000187429"/>
    </source>
</evidence>